<evidence type="ECO:0000313" key="2">
    <source>
        <dbReference type="Proteomes" id="UP000266677"/>
    </source>
</evidence>
<dbReference type="AlphaFoldDB" id="A0A3A4KM89"/>
<protein>
    <submittedName>
        <fullName evidence="1">Uncharacterized protein</fullName>
    </submittedName>
</protein>
<dbReference type="Proteomes" id="UP000266677">
    <property type="component" value="Unassembled WGS sequence"/>
</dbReference>
<sequence length="303" mass="34037">MRTGCRGFDDRQRHSRTGFRCGNPRLRCRSGRARGPWRETGQRRLRQVAQIDPTPFHFGQHNGPDHTACGACACADRQDARHMGSDSGGLCVESIDPVAQPRRQPKCQHRARRTTRGAHHGRFADGLHVDRTAMSLCDLDQFGAQVDAAADQRAPFGALPDHFDRRMFEHEFRAALAQPFDQGAPGEFGRDLAFDTDEGRARCVPRGDGDEVLHDHEGQCSDRHEDLKFQLVRHSVEVLGHAVERFGQRTAIVAQFVDRVSERFARLTLDRGGDVADLCRTHLNRQRPHRDSSLCPRIGTVAQ</sequence>
<evidence type="ECO:0000313" key="1">
    <source>
        <dbReference type="EMBL" id="RJO75146.1"/>
    </source>
</evidence>
<keyword evidence="2" id="KW-1185">Reference proteome</keyword>
<comment type="caution">
    <text evidence="1">The sequence shown here is derived from an EMBL/GenBank/DDBJ whole genome shotgun (WGS) entry which is preliminary data.</text>
</comment>
<dbReference type="EMBL" id="QZFU01000019">
    <property type="protein sequence ID" value="RJO75146.1"/>
    <property type="molecule type" value="Genomic_DNA"/>
</dbReference>
<reference evidence="1 2" key="1">
    <citation type="submission" date="2018-09" db="EMBL/GenBank/DDBJ databases">
        <title>YIM PH21274 draft genome.</title>
        <authorList>
            <person name="Miao C."/>
        </authorList>
    </citation>
    <scope>NUCLEOTIDE SEQUENCE [LARGE SCALE GENOMIC DNA]</scope>
    <source>
        <strain evidence="1 2">YIM PH 21724</strain>
    </source>
</reference>
<organism evidence="1 2">
    <name type="scientific">Nocardia panacis</name>
    <dbReference type="NCBI Taxonomy" id="2340916"/>
    <lineage>
        <taxon>Bacteria</taxon>
        <taxon>Bacillati</taxon>
        <taxon>Actinomycetota</taxon>
        <taxon>Actinomycetes</taxon>
        <taxon>Mycobacteriales</taxon>
        <taxon>Nocardiaceae</taxon>
        <taxon>Nocardia</taxon>
    </lineage>
</organism>
<name>A0A3A4KM89_9NOCA</name>
<accession>A0A3A4KM89</accession>
<proteinExistence type="predicted"/>
<gene>
    <name evidence="1" type="ORF">D5S18_17410</name>
</gene>